<dbReference type="HOGENOM" id="CLU_3376226_0_0_11"/>
<reference evidence="2 3" key="1">
    <citation type="submission" date="2013-02" db="EMBL/GenBank/DDBJ databases">
        <title>Draft Genome Sequence of Streptomyces afghaniensis, Which Produces Compounds of the Julimycin B-Complex.</title>
        <authorList>
            <person name="Gruening B.A."/>
            <person name="Praeg A."/>
            <person name="Erxleben A."/>
            <person name="Guenther S."/>
            <person name="Fiedler H.-P."/>
            <person name="Goodfellow M."/>
            <person name="Mueller M."/>
        </authorList>
    </citation>
    <scope>NUCLEOTIDE SEQUENCE [LARGE SCALE GENOMIC DNA]</scope>
    <source>
        <strain evidence="2 3">772</strain>
    </source>
</reference>
<sequence>MPGAGVVTLPGASHHSVPTERPAELNRLLAEFLA</sequence>
<organism evidence="2 3">
    <name type="scientific">Streptomyces afghaniensis 772</name>
    <dbReference type="NCBI Taxonomy" id="1283301"/>
    <lineage>
        <taxon>Bacteria</taxon>
        <taxon>Bacillati</taxon>
        <taxon>Actinomycetota</taxon>
        <taxon>Actinomycetes</taxon>
        <taxon>Kitasatosporales</taxon>
        <taxon>Streptomycetaceae</taxon>
        <taxon>Streptomyces</taxon>
    </lineage>
</organism>
<dbReference type="AlphaFoldDB" id="S4NJK9"/>
<dbReference type="Proteomes" id="UP000015001">
    <property type="component" value="Unassembled WGS sequence"/>
</dbReference>
<protein>
    <recommendedName>
        <fullName evidence="4">Alpha/beta hydrolase</fullName>
    </recommendedName>
</protein>
<dbReference type="EMBL" id="AOPY01001453">
    <property type="protein sequence ID" value="EPJ38594.1"/>
    <property type="molecule type" value="Genomic_DNA"/>
</dbReference>
<evidence type="ECO:0000256" key="1">
    <source>
        <dbReference type="SAM" id="MobiDB-lite"/>
    </source>
</evidence>
<accession>S4NJK9</accession>
<comment type="caution">
    <text evidence="2">The sequence shown here is derived from an EMBL/GenBank/DDBJ whole genome shotgun (WGS) entry which is preliminary data.</text>
</comment>
<dbReference type="InterPro" id="IPR029058">
    <property type="entry name" value="AB_hydrolase_fold"/>
</dbReference>
<dbReference type="Gene3D" id="3.40.50.1820">
    <property type="entry name" value="alpha/beta hydrolase"/>
    <property type="match status" value="1"/>
</dbReference>
<dbReference type="PATRIC" id="fig|1283301.3.peg.4322"/>
<name>S4NJK9_9ACTN</name>
<dbReference type="SUPFAM" id="SSF53474">
    <property type="entry name" value="alpha/beta-Hydrolases"/>
    <property type="match status" value="1"/>
</dbReference>
<gene>
    <name evidence="2" type="ORF">STAFG_4351</name>
</gene>
<evidence type="ECO:0000313" key="2">
    <source>
        <dbReference type="EMBL" id="EPJ38594.1"/>
    </source>
</evidence>
<keyword evidence="3" id="KW-1185">Reference proteome</keyword>
<evidence type="ECO:0008006" key="4">
    <source>
        <dbReference type="Google" id="ProtNLM"/>
    </source>
</evidence>
<feature type="region of interest" description="Disordered" evidence="1">
    <location>
        <begin position="1"/>
        <end position="21"/>
    </location>
</feature>
<proteinExistence type="predicted"/>
<evidence type="ECO:0000313" key="3">
    <source>
        <dbReference type="Proteomes" id="UP000015001"/>
    </source>
</evidence>